<evidence type="ECO:0000256" key="5">
    <source>
        <dbReference type="RuleBase" id="RU003660"/>
    </source>
</evidence>
<dbReference type="GO" id="GO:0006412">
    <property type="term" value="P:translation"/>
    <property type="evidence" value="ECO:0007669"/>
    <property type="project" value="UniProtKB-UniRule"/>
</dbReference>
<keyword evidence="6" id="KW-0150">Chloroplast</keyword>
<evidence type="ECO:0000256" key="4">
    <source>
        <dbReference type="HAMAP-Rule" id="MF_01302"/>
    </source>
</evidence>
<dbReference type="PANTHER" id="PTHR11758">
    <property type="entry name" value="40S RIBOSOMAL PROTEIN S15A"/>
    <property type="match status" value="1"/>
</dbReference>
<comment type="function">
    <text evidence="4">One of the primary rRNA binding proteins, it binds directly to 16S rRNA central domain where it helps coordinate assembly of the platform of the 30S subunit.</text>
</comment>
<dbReference type="EMBL" id="GU196268">
    <property type="protein sequence ID" value="ACZ58473.1"/>
    <property type="molecule type" value="Genomic_DNA"/>
</dbReference>
<comment type="subcellular location">
    <subcellularLocation>
        <location evidence="4">Plastid</location>
        <location evidence="4">Chloroplast</location>
    </subcellularLocation>
</comment>
<reference evidence="6" key="2">
    <citation type="journal article" date="2010" name="Genome Biol. Evol.">
        <title>The exceptionally large chloroplast genome of the green alga Floydiella terrestris illuminates the evolutionary history of the Chlorophyceae.</title>
        <authorList>
            <person name="Brouard J.S."/>
            <person name="Otis C."/>
            <person name="Lemieux C."/>
            <person name="Turmel M."/>
        </authorList>
    </citation>
    <scope>NUCLEOTIDE SEQUENCE</scope>
</reference>
<dbReference type="Pfam" id="PF00410">
    <property type="entry name" value="Ribosomal_S8"/>
    <property type="match status" value="2"/>
</dbReference>
<comment type="similarity">
    <text evidence="1 4 5">Belongs to the universal ribosomal protein uS8 family.</text>
</comment>
<dbReference type="GeneID" id="9481878"/>
<protein>
    <recommendedName>
        <fullName evidence="4">Small ribosomal subunit protein uS8c</fullName>
    </recommendedName>
</protein>
<reference evidence="6" key="1">
    <citation type="journal article" date="2008" name="J. Phycol.">
        <title>Deep division in the Chlorophyceae (Chlorophyta) revealed by chloroplast phylogenomic analyseS.</title>
        <authorList>
            <person name="Turmel M."/>
            <person name="Brouard J.-S."/>
            <person name="Gagnon C."/>
            <person name="Otis C."/>
            <person name="Lemieux C."/>
        </authorList>
    </citation>
    <scope>NUCLEOTIDE SEQUENCE</scope>
</reference>
<evidence type="ECO:0000256" key="2">
    <source>
        <dbReference type="ARBA" id="ARBA00022980"/>
    </source>
</evidence>
<evidence type="ECO:0000256" key="3">
    <source>
        <dbReference type="ARBA" id="ARBA00023274"/>
    </source>
</evidence>
<keyword evidence="4" id="KW-0694">RNA-binding</keyword>
<dbReference type="GO" id="GO:0009507">
    <property type="term" value="C:chloroplast"/>
    <property type="evidence" value="ECO:0007669"/>
    <property type="project" value="UniProtKB-SubCell"/>
</dbReference>
<dbReference type="SUPFAM" id="SSF56047">
    <property type="entry name" value="Ribosomal protein S8"/>
    <property type="match status" value="1"/>
</dbReference>
<gene>
    <name evidence="4 6" type="primary">rps8</name>
</gene>
<keyword evidence="2 4" id="KW-0689">Ribosomal protein</keyword>
<proteinExistence type="inferred from homology"/>
<keyword evidence="4" id="KW-0699">rRNA-binding</keyword>
<sequence length="180" mass="20725">MVNDTISDMLTRIRNKSLVKKRTVVVPFTRLNLKISEILEKEGFIHSFEPQGSVSKKTELSNEKDLNLLKPKEIKISLKYYKKFKTKYYKLSRLKDPVAFSVFKNLIKHLRGKQIYKKVSCITNLRRISKPGLRIYVNHKELPRILGGAGIVILSTSKGVMTDREARFRGIGGEVLCSVW</sequence>
<dbReference type="PROSITE" id="PS00053">
    <property type="entry name" value="RIBOSOMAL_S8"/>
    <property type="match status" value="1"/>
</dbReference>
<keyword evidence="6" id="KW-0934">Plastid</keyword>
<dbReference type="GO" id="GO:1990904">
    <property type="term" value="C:ribonucleoprotein complex"/>
    <property type="evidence" value="ECO:0007669"/>
    <property type="project" value="UniProtKB-KW"/>
</dbReference>
<name>E2DSL9_FLOTE</name>
<geneLocation type="chloroplast" evidence="6"/>
<evidence type="ECO:0000256" key="1">
    <source>
        <dbReference type="ARBA" id="ARBA00006471"/>
    </source>
</evidence>
<dbReference type="FunFam" id="3.30.1490.10:FF:000001">
    <property type="entry name" value="30S ribosomal protein S8"/>
    <property type="match status" value="1"/>
</dbReference>
<dbReference type="HAMAP" id="MF_01302_B">
    <property type="entry name" value="Ribosomal_uS8_B"/>
    <property type="match status" value="1"/>
</dbReference>
<dbReference type="RefSeq" id="YP_003795517.1">
    <property type="nucleotide sequence ID" value="NC_014346.1"/>
</dbReference>
<dbReference type="InterPro" id="IPR035987">
    <property type="entry name" value="Ribosomal_uS8_sf"/>
</dbReference>
<comment type="subunit">
    <text evidence="4">Part of the 30S ribosomal subunit.</text>
</comment>
<dbReference type="Gene3D" id="3.30.1490.10">
    <property type="match status" value="1"/>
</dbReference>
<evidence type="ECO:0000313" key="6">
    <source>
        <dbReference type="EMBL" id="ACZ58473.1"/>
    </source>
</evidence>
<organism evidence="6">
    <name type="scientific">Floydiella terrestris</name>
    <name type="common">Green alga</name>
    <name type="synonym">Planophila terrestris</name>
    <dbReference type="NCBI Taxonomy" id="51328"/>
    <lineage>
        <taxon>Eukaryota</taxon>
        <taxon>Viridiplantae</taxon>
        <taxon>Chlorophyta</taxon>
        <taxon>core chlorophytes</taxon>
        <taxon>Chlorophyceae</taxon>
        <taxon>OCC clade</taxon>
        <taxon>Chaetopeltidales</taxon>
        <taxon>Chaetopeltidaceae</taxon>
        <taxon>Floydiella</taxon>
    </lineage>
</organism>
<dbReference type="AlphaFoldDB" id="E2DSL9"/>
<accession>E2DSL9</accession>
<dbReference type="InterPro" id="IPR000630">
    <property type="entry name" value="Ribosomal_uS8"/>
</dbReference>
<dbReference type="GO" id="GO:0003735">
    <property type="term" value="F:structural constituent of ribosome"/>
    <property type="evidence" value="ECO:0007669"/>
    <property type="project" value="InterPro"/>
</dbReference>
<dbReference type="Gene3D" id="3.30.1370.30">
    <property type="match status" value="1"/>
</dbReference>
<dbReference type="GO" id="GO:0005840">
    <property type="term" value="C:ribosome"/>
    <property type="evidence" value="ECO:0007669"/>
    <property type="project" value="UniProtKB-KW"/>
</dbReference>
<dbReference type="InterPro" id="IPR047863">
    <property type="entry name" value="Ribosomal_uS8_CS"/>
</dbReference>
<dbReference type="GO" id="GO:0019843">
    <property type="term" value="F:rRNA binding"/>
    <property type="evidence" value="ECO:0007669"/>
    <property type="project" value="UniProtKB-UniRule"/>
</dbReference>
<keyword evidence="3 4" id="KW-0687">Ribonucleoprotein</keyword>